<dbReference type="InterPro" id="IPR036097">
    <property type="entry name" value="HisK_dim/P_sf"/>
</dbReference>
<keyword evidence="7" id="KW-0175">Coiled coil</keyword>
<accession>A0A139X1S1</accession>
<dbReference type="CDD" id="cd00082">
    <property type="entry name" value="HisKA"/>
    <property type="match status" value="1"/>
</dbReference>
<dbReference type="Gene3D" id="3.30.565.10">
    <property type="entry name" value="Histidine kinase-like ATPase, C-terminal domain"/>
    <property type="match status" value="1"/>
</dbReference>
<evidence type="ECO:0000256" key="1">
    <source>
        <dbReference type="ARBA" id="ARBA00000085"/>
    </source>
</evidence>
<evidence type="ECO:0000259" key="9">
    <source>
        <dbReference type="PROSITE" id="PS50109"/>
    </source>
</evidence>
<comment type="catalytic activity">
    <reaction evidence="1">
        <text>ATP + protein L-histidine = ADP + protein N-phospho-L-histidine.</text>
        <dbReference type="EC" id="2.7.13.3"/>
    </reaction>
</comment>
<dbReference type="RefSeq" id="WP_017746650.1">
    <property type="nucleotide sequence ID" value="NZ_KQ976354.1"/>
</dbReference>
<dbReference type="InterPro" id="IPR003018">
    <property type="entry name" value="GAF"/>
</dbReference>
<dbReference type="InterPro" id="IPR013515">
    <property type="entry name" value="Phytochrome_cen-reg"/>
</dbReference>
<dbReference type="InterPro" id="IPR036890">
    <property type="entry name" value="HATPase_C_sf"/>
</dbReference>
<dbReference type="InterPro" id="IPR029016">
    <property type="entry name" value="GAF-like_dom_sf"/>
</dbReference>
<keyword evidence="4" id="KW-0597">Phosphoprotein</keyword>
<organism evidence="10 11">
    <name type="scientific">Scytonema hofmannii PCC 7110</name>
    <dbReference type="NCBI Taxonomy" id="128403"/>
    <lineage>
        <taxon>Bacteria</taxon>
        <taxon>Bacillati</taxon>
        <taxon>Cyanobacteriota</taxon>
        <taxon>Cyanophyceae</taxon>
        <taxon>Nostocales</taxon>
        <taxon>Scytonemataceae</taxon>
        <taxon>Scytonema</taxon>
    </lineage>
</organism>
<gene>
    <name evidence="10" type="ORF">WA1_36390</name>
</gene>
<dbReference type="GO" id="GO:0000155">
    <property type="term" value="F:phosphorelay sensor kinase activity"/>
    <property type="evidence" value="ECO:0007669"/>
    <property type="project" value="InterPro"/>
</dbReference>
<keyword evidence="11" id="KW-1185">Reference proteome</keyword>
<dbReference type="Gene3D" id="1.10.287.130">
    <property type="match status" value="1"/>
</dbReference>
<evidence type="ECO:0000256" key="6">
    <source>
        <dbReference type="ARBA" id="ARBA00023012"/>
    </source>
</evidence>
<proteinExistence type="inferred from homology"/>
<comment type="similarity">
    <text evidence="2">In the N-terminal section; belongs to the phytochrome family.</text>
</comment>
<dbReference type="Proteomes" id="UP000076925">
    <property type="component" value="Unassembled WGS sequence"/>
</dbReference>
<dbReference type="InterPro" id="IPR016132">
    <property type="entry name" value="Phyto_chromo_attachment"/>
</dbReference>
<dbReference type="SMART" id="SM00387">
    <property type="entry name" value="HATPase_c"/>
    <property type="match status" value="1"/>
</dbReference>
<dbReference type="PANTHER" id="PTHR43065:SF48">
    <property type="entry name" value="HISTIDINE KINASE"/>
    <property type="match status" value="1"/>
</dbReference>
<dbReference type="Gene3D" id="3.30.450.40">
    <property type="match status" value="2"/>
</dbReference>
<dbReference type="PROSITE" id="PS50046">
    <property type="entry name" value="PHYTOCHROME_2"/>
    <property type="match status" value="1"/>
</dbReference>
<dbReference type="PANTHER" id="PTHR43065">
    <property type="entry name" value="SENSOR HISTIDINE KINASE"/>
    <property type="match status" value="1"/>
</dbReference>
<dbReference type="SUPFAM" id="SSF55874">
    <property type="entry name" value="ATPase domain of HSP90 chaperone/DNA topoisomerase II/histidine kinase"/>
    <property type="match status" value="1"/>
</dbReference>
<dbReference type="OrthoDB" id="474548at2"/>
<sequence>MTFPSVQDNSFIVDRESLLRRITYRIRRSLNLQEILSVTVAELSSFLKTDRIKIYKFHPDGSGQVIAEYIREQRLPSLYGLNFPVDDIPLSARELFIKAQVRVVVDVDSCQLGQSILRDPETGEFVYEDLRFRPVDPCHNEYLTAMGVKTSLVLPILHHDQLWGLLVSHHAESRMFSEYELMVVQLVTDQLCVAIAQSILLAEAQEKAQREAVINRVAMLLHSQSAIELQAALEETVAAFGGSGGRLCFRSEALELEKNSAKSFAESLATKREAIRLYTCGSQPVTHKVTKYQMLEEYHIWYEHFKSNNYQAWAISDLHLISSLRNLQPLFESTKIRSLLIVPLSYRQQEVGYLSIFRNEFETDILWAGQFDPDERQLYPRQSFAVWRQSDRLQIQQWKTVEIELAQTLATHFATAIQQYEMCHSLETLNANLEQQVTERTAKLQLAAEQLAQALHELQATQTQLIQHEKMSSLGQLVAGIAHEINNPVNFIYGNFIHIEEYVYDLLRLLELYQNQFPHSDLKLRELAEDIDLDFIAQDLPKTLSSMKMGTDRIRQIVLSLRNFSRLDQAEIKPVDIHEGIDSTLLILQYRLKGKSNRYPIEVIKEYGKLPLVECYAGQLNQVFMNILVNAIDALEEKYSEWDTRQEKNQLLSIPKIRISTETLENHVRICIVDNGPGISESIKNRLFDPFFTTKTVGKGTGLGLSISYHIVVEKHQGKLECYSNPTQGTEFIIVIPQRQTL</sequence>
<evidence type="ECO:0000256" key="4">
    <source>
        <dbReference type="ARBA" id="ARBA00022553"/>
    </source>
</evidence>
<keyword evidence="5" id="KW-0418">Kinase</keyword>
<keyword evidence="6" id="KW-0902">Two-component regulatory system</keyword>
<dbReference type="GO" id="GO:0009584">
    <property type="term" value="P:detection of visible light"/>
    <property type="evidence" value="ECO:0007669"/>
    <property type="project" value="InterPro"/>
</dbReference>
<protein>
    <recommendedName>
        <fullName evidence="3">histidine kinase</fullName>
        <ecNumber evidence="3">2.7.13.3</ecNumber>
    </recommendedName>
</protein>
<dbReference type="SUPFAM" id="SSF55781">
    <property type="entry name" value="GAF domain-like"/>
    <property type="match status" value="2"/>
</dbReference>
<feature type="domain" description="Phytochrome chromophore attachment site" evidence="8">
    <location>
        <begin position="31"/>
        <end position="190"/>
    </location>
</feature>
<dbReference type="EMBL" id="ANNX02000040">
    <property type="protein sequence ID" value="KYC38657.1"/>
    <property type="molecule type" value="Genomic_DNA"/>
</dbReference>
<evidence type="ECO:0000259" key="8">
    <source>
        <dbReference type="PROSITE" id="PS50046"/>
    </source>
</evidence>
<dbReference type="InterPro" id="IPR005467">
    <property type="entry name" value="His_kinase_dom"/>
</dbReference>
<dbReference type="Pfam" id="PF01590">
    <property type="entry name" value="GAF"/>
    <property type="match status" value="1"/>
</dbReference>
<dbReference type="PRINTS" id="PR00344">
    <property type="entry name" value="BCTRLSENSOR"/>
</dbReference>
<evidence type="ECO:0000313" key="10">
    <source>
        <dbReference type="EMBL" id="KYC38657.1"/>
    </source>
</evidence>
<dbReference type="InterPro" id="IPR004358">
    <property type="entry name" value="Sig_transdc_His_kin-like_C"/>
</dbReference>
<dbReference type="EC" id="2.7.13.3" evidence="3"/>
<dbReference type="Pfam" id="PF02518">
    <property type="entry name" value="HATPase_c"/>
    <property type="match status" value="1"/>
</dbReference>
<dbReference type="InterPro" id="IPR003661">
    <property type="entry name" value="HisK_dim/P_dom"/>
</dbReference>
<dbReference type="InterPro" id="IPR003594">
    <property type="entry name" value="HATPase_dom"/>
</dbReference>
<dbReference type="AlphaFoldDB" id="A0A139X1S1"/>
<dbReference type="SUPFAM" id="SSF47384">
    <property type="entry name" value="Homodimeric domain of signal transducing histidine kinase"/>
    <property type="match status" value="1"/>
</dbReference>
<name>A0A139X1S1_9CYAN</name>
<dbReference type="Pfam" id="PF00360">
    <property type="entry name" value="PHY"/>
    <property type="match status" value="1"/>
</dbReference>
<comment type="caution">
    <text evidence="10">The sequence shown here is derived from an EMBL/GenBank/DDBJ whole genome shotgun (WGS) entry which is preliminary data.</text>
</comment>
<dbReference type="SMART" id="SM00065">
    <property type="entry name" value="GAF"/>
    <property type="match status" value="2"/>
</dbReference>
<dbReference type="GO" id="GO:0006355">
    <property type="term" value="P:regulation of DNA-templated transcription"/>
    <property type="evidence" value="ECO:0007669"/>
    <property type="project" value="InterPro"/>
</dbReference>
<evidence type="ECO:0000256" key="2">
    <source>
        <dbReference type="ARBA" id="ARBA00006402"/>
    </source>
</evidence>
<dbReference type="STRING" id="128403.WA1_36390"/>
<keyword evidence="5" id="KW-0808">Transferase</keyword>
<reference evidence="10 11" key="1">
    <citation type="journal article" date="2013" name="Genome Biol. Evol.">
        <title>Genomes of Stigonematalean cyanobacteria (subsection V) and the evolution of oxygenic photosynthesis from prokaryotes to plastids.</title>
        <authorList>
            <person name="Dagan T."/>
            <person name="Roettger M."/>
            <person name="Stucken K."/>
            <person name="Landan G."/>
            <person name="Koch R."/>
            <person name="Major P."/>
            <person name="Gould S.B."/>
            <person name="Goremykin V.V."/>
            <person name="Rippka R."/>
            <person name="Tandeau de Marsac N."/>
            <person name="Gugger M."/>
            <person name="Lockhart P.J."/>
            <person name="Allen J.F."/>
            <person name="Brune I."/>
            <person name="Maus I."/>
            <person name="Puhler A."/>
            <person name="Martin W.F."/>
        </authorList>
    </citation>
    <scope>NUCLEOTIDE SEQUENCE [LARGE SCALE GENOMIC DNA]</scope>
    <source>
        <strain evidence="10 11">PCC 7110</strain>
    </source>
</reference>
<dbReference type="PROSITE" id="PS50109">
    <property type="entry name" value="HIS_KIN"/>
    <property type="match status" value="1"/>
</dbReference>
<evidence type="ECO:0000313" key="11">
    <source>
        <dbReference type="Proteomes" id="UP000076925"/>
    </source>
</evidence>
<feature type="coiled-coil region" evidence="7">
    <location>
        <begin position="430"/>
        <end position="471"/>
    </location>
</feature>
<feature type="domain" description="Histidine kinase" evidence="9">
    <location>
        <begin position="480"/>
        <end position="740"/>
    </location>
</feature>
<evidence type="ECO:0000256" key="3">
    <source>
        <dbReference type="ARBA" id="ARBA00012438"/>
    </source>
</evidence>
<evidence type="ECO:0000256" key="5">
    <source>
        <dbReference type="ARBA" id="ARBA00022777"/>
    </source>
</evidence>
<evidence type="ECO:0000256" key="7">
    <source>
        <dbReference type="SAM" id="Coils"/>
    </source>
</evidence>